<keyword evidence="13" id="KW-1185">Reference proteome</keyword>
<keyword evidence="3" id="KW-0001">2Fe-2S</keyword>
<evidence type="ECO:0000313" key="13">
    <source>
        <dbReference type="Proteomes" id="UP000664617"/>
    </source>
</evidence>
<dbReference type="Gene3D" id="2.102.10.10">
    <property type="entry name" value="Rieske [2Fe-2S] iron-sulphur domain"/>
    <property type="match status" value="1"/>
</dbReference>
<name>A0ABS3I410_9MICO</name>
<dbReference type="PANTHER" id="PTHR10134">
    <property type="entry name" value="CYTOCHROME B-C1 COMPLEX SUBUNIT RIESKE, MITOCHONDRIAL"/>
    <property type="match status" value="1"/>
</dbReference>
<comment type="caution">
    <text evidence="12">The sequence shown here is derived from an EMBL/GenBank/DDBJ whole genome shotgun (WGS) entry which is preliminary data.</text>
</comment>
<evidence type="ECO:0000313" key="12">
    <source>
        <dbReference type="EMBL" id="MBO0607733.1"/>
    </source>
</evidence>
<evidence type="ECO:0000256" key="1">
    <source>
        <dbReference type="ARBA" id="ARBA00002494"/>
    </source>
</evidence>
<dbReference type="Proteomes" id="UP000664617">
    <property type="component" value="Unassembled WGS sequence"/>
</dbReference>
<dbReference type="SUPFAM" id="SSF50022">
    <property type="entry name" value="ISP domain"/>
    <property type="match status" value="1"/>
</dbReference>
<keyword evidence="6" id="KW-0411">Iron-sulfur</keyword>
<reference evidence="13" key="2">
    <citation type="submission" date="2023-07" db="EMBL/GenBank/DDBJ databases">
        <title>Myceligenerans salitolerans sp. nov., a halotolerant actinomycete isolated from a salt lake in Xinjiang, China.</title>
        <authorList>
            <person name="Guan T."/>
        </authorList>
    </citation>
    <scope>NUCLEOTIDE SEQUENCE [LARGE SCALE GENOMIC DNA]</scope>
    <source>
        <strain evidence="13">XHU 5031</strain>
    </source>
</reference>
<evidence type="ECO:0000256" key="7">
    <source>
        <dbReference type="ARBA" id="ARBA00023157"/>
    </source>
</evidence>
<dbReference type="PRINTS" id="PR00162">
    <property type="entry name" value="RIESKE"/>
</dbReference>
<dbReference type="InterPro" id="IPR014349">
    <property type="entry name" value="Rieske_Fe-S_prot"/>
</dbReference>
<keyword evidence="7" id="KW-1015">Disulfide bond</keyword>
<dbReference type="Pfam" id="PF00355">
    <property type="entry name" value="Rieske"/>
    <property type="match status" value="1"/>
</dbReference>
<protein>
    <recommendedName>
        <fullName evidence="2">Cytochrome bc1 complex Rieske iron-sulfur subunit</fullName>
    </recommendedName>
    <alternativeName>
        <fullName evidence="8">Cytochrome bc1 reductase complex subunit QcrA</fullName>
    </alternativeName>
</protein>
<evidence type="ECO:0000259" key="11">
    <source>
        <dbReference type="PROSITE" id="PS51296"/>
    </source>
</evidence>
<evidence type="ECO:0000256" key="4">
    <source>
        <dbReference type="ARBA" id="ARBA00022723"/>
    </source>
</evidence>
<reference evidence="12 13" key="1">
    <citation type="submission" date="2021-03" db="EMBL/GenBank/DDBJ databases">
        <authorList>
            <person name="Xin L."/>
        </authorList>
    </citation>
    <scope>NUCLEOTIDE SEQUENCE [LARGE SCALE GENOMIC DNA]</scope>
    <source>
        <strain evidence="12 13">XHU 5031</strain>
    </source>
</reference>
<keyword evidence="4" id="KW-0479">Metal-binding</keyword>
<keyword evidence="5" id="KW-0408">Iron</keyword>
<sequence length="178" mass="17359">MPEALVTHTRPGRSQAPAADALAAVRALSAPASSSATDEDPTRREILRGAGAVCGALAGGIALAACSGGGRQQPGTGPVAPGLVVVPLGDVPVGGAVSATIDGQEVLVTRPAEDEVHAFSATCTHQGCTVGPGEGDLVCPCHASRYALTDAAVLAGPAPDPLPEIAVTVDGDDVVTAS</sequence>
<evidence type="ECO:0000256" key="6">
    <source>
        <dbReference type="ARBA" id="ARBA00023014"/>
    </source>
</evidence>
<evidence type="ECO:0000256" key="10">
    <source>
        <dbReference type="SAM" id="MobiDB-lite"/>
    </source>
</evidence>
<dbReference type="InterPro" id="IPR005805">
    <property type="entry name" value="Rieske_Fe-S_prot_C"/>
</dbReference>
<dbReference type="PROSITE" id="PS51296">
    <property type="entry name" value="RIESKE"/>
    <property type="match status" value="1"/>
</dbReference>
<dbReference type="InterPro" id="IPR017941">
    <property type="entry name" value="Rieske_2Fe-2S"/>
</dbReference>
<evidence type="ECO:0000256" key="3">
    <source>
        <dbReference type="ARBA" id="ARBA00022714"/>
    </source>
</evidence>
<evidence type="ECO:0000256" key="2">
    <source>
        <dbReference type="ARBA" id="ARBA00015816"/>
    </source>
</evidence>
<evidence type="ECO:0000256" key="9">
    <source>
        <dbReference type="ARBA" id="ARBA00034078"/>
    </source>
</evidence>
<evidence type="ECO:0000256" key="8">
    <source>
        <dbReference type="ARBA" id="ARBA00029586"/>
    </source>
</evidence>
<comment type="function">
    <text evidence="1">Iron-sulfur subunit of the cytochrome bc1 complex, an essential component of the respiratory electron transport chain required for ATP synthesis. The bc1 complex catalyzes the oxidation of menaquinol and the reduction of cytochrome c in the respiratory chain. The bc1 complex operates through a Q-cycle mechanism that couples electron transfer to generation of the proton gradient that drives ATP synthesis.</text>
</comment>
<dbReference type="InterPro" id="IPR036922">
    <property type="entry name" value="Rieske_2Fe-2S_sf"/>
</dbReference>
<accession>A0ABS3I410</accession>
<comment type="cofactor">
    <cofactor evidence="9">
        <name>[2Fe-2S] cluster</name>
        <dbReference type="ChEBI" id="CHEBI:190135"/>
    </cofactor>
</comment>
<feature type="region of interest" description="Disordered" evidence="10">
    <location>
        <begin position="1"/>
        <end position="20"/>
    </location>
</feature>
<feature type="domain" description="Rieske" evidence="11">
    <location>
        <begin position="83"/>
        <end position="176"/>
    </location>
</feature>
<organism evidence="12 13">
    <name type="scientific">Myceligenerans salitolerans</name>
    <dbReference type="NCBI Taxonomy" id="1230528"/>
    <lineage>
        <taxon>Bacteria</taxon>
        <taxon>Bacillati</taxon>
        <taxon>Actinomycetota</taxon>
        <taxon>Actinomycetes</taxon>
        <taxon>Micrococcales</taxon>
        <taxon>Promicromonosporaceae</taxon>
        <taxon>Myceligenerans</taxon>
    </lineage>
</organism>
<proteinExistence type="predicted"/>
<gene>
    <name evidence="12" type="ORF">J0911_01660</name>
</gene>
<dbReference type="CDD" id="cd03467">
    <property type="entry name" value="Rieske"/>
    <property type="match status" value="1"/>
</dbReference>
<dbReference type="EMBL" id="JAFMPK010000016">
    <property type="protein sequence ID" value="MBO0607733.1"/>
    <property type="molecule type" value="Genomic_DNA"/>
</dbReference>
<evidence type="ECO:0000256" key="5">
    <source>
        <dbReference type="ARBA" id="ARBA00023004"/>
    </source>
</evidence>